<dbReference type="EMBL" id="JPGK01000005">
    <property type="protein sequence ID" value="KGA93776.1"/>
    <property type="molecule type" value="Genomic_DNA"/>
</dbReference>
<gene>
    <name evidence="1" type="ORF">LptCag_1486</name>
</gene>
<proteinExistence type="predicted"/>
<accession>A0A094YKM1</accession>
<comment type="caution">
    <text evidence="1">The sequence shown here is derived from an EMBL/GenBank/DDBJ whole genome shotgun (WGS) entry which is preliminary data.</text>
</comment>
<evidence type="ECO:0000313" key="2">
    <source>
        <dbReference type="Proteomes" id="UP000029452"/>
    </source>
</evidence>
<dbReference type="PATRIC" id="fig|178606.4.peg.1489"/>
<dbReference type="Proteomes" id="UP000029452">
    <property type="component" value="Unassembled WGS sequence"/>
</dbReference>
<name>A0A094YKM1_9BACT</name>
<sequence>MGWFYEKAGILRKNIEGGRTDRLSGRGLLDFKRSQIKKNGTER</sequence>
<organism evidence="1 2">
    <name type="scientific">Leptospirillum ferriphilum</name>
    <dbReference type="NCBI Taxonomy" id="178606"/>
    <lineage>
        <taxon>Bacteria</taxon>
        <taxon>Pseudomonadati</taxon>
        <taxon>Nitrospirota</taxon>
        <taxon>Nitrospiria</taxon>
        <taxon>Nitrospirales</taxon>
        <taxon>Nitrospiraceae</taxon>
        <taxon>Leptospirillum</taxon>
    </lineage>
</organism>
<dbReference type="AlphaFoldDB" id="A0A094YKM1"/>
<evidence type="ECO:0000313" key="1">
    <source>
        <dbReference type="EMBL" id="KGA93776.1"/>
    </source>
</evidence>
<reference evidence="1 2" key="1">
    <citation type="submission" date="2014-06" db="EMBL/GenBank/DDBJ databases">
        <title>Draft genome sequence of iron oxidizing acidophile Leptospirillum ferriphilum DSM14647.</title>
        <authorList>
            <person name="Cardenas J.P."/>
            <person name="Lazcano M."/>
            <person name="Ossandon F.J."/>
            <person name="Corbett M."/>
            <person name="Holmes D.S."/>
            <person name="Watkin E."/>
        </authorList>
    </citation>
    <scope>NUCLEOTIDE SEQUENCE [LARGE SCALE GENOMIC DNA]</scope>
    <source>
        <strain evidence="1 2">DSM 14647</strain>
    </source>
</reference>
<protein>
    <submittedName>
        <fullName evidence="1">Uncharacterized protein</fullName>
    </submittedName>
</protein>